<dbReference type="AlphaFoldDB" id="A0A2H1GUF1"/>
<evidence type="ECO:0000259" key="3">
    <source>
        <dbReference type="Pfam" id="PF07632"/>
    </source>
</evidence>
<evidence type="ECO:0000313" key="5">
    <source>
        <dbReference type="EMBL" id="SMR57194.1"/>
    </source>
</evidence>
<dbReference type="Pfam" id="PF21027">
    <property type="entry name" value="Sde0182_C"/>
    <property type="match status" value="1"/>
</dbReference>
<protein>
    <submittedName>
        <fullName evidence="5">Uncharacterized protein</fullName>
    </submittedName>
</protein>
<dbReference type="InterPro" id="IPR036452">
    <property type="entry name" value="Ribo_hydro-like"/>
</dbReference>
<evidence type="ECO:0000256" key="2">
    <source>
        <dbReference type="SAM" id="SignalP"/>
    </source>
</evidence>
<feature type="compositionally biased region" description="Low complexity" evidence="1">
    <location>
        <begin position="160"/>
        <end position="178"/>
    </location>
</feature>
<evidence type="ECO:0000313" key="6">
    <source>
        <dbReference type="Proteomes" id="UP000245764"/>
    </source>
</evidence>
<dbReference type="GO" id="GO:0016799">
    <property type="term" value="F:hydrolase activity, hydrolyzing N-glycosyl compounds"/>
    <property type="evidence" value="ECO:0007669"/>
    <property type="project" value="InterPro"/>
</dbReference>
<accession>A0A2H1GUF1</accession>
<dbReference type="Pfam" id="PF07632">
    <property type="entry name" value="Sde182_NH-like"/>
    <property type="match status" value="2"/>
</dbReference>
<dbReference type="InterPro" id="IPR048527">
    <property type="entry name" value="Sde182_C"/>
</dbReference>
<gene>
    <name evidence="5" type="ORF">ZT1E4_G8791</name>
</gene>
<feature type="domain" description="Cellulose-binding Sde182 nucleoside hydrolase-like" evidence="3">
    <location>
        <begin position="188"/>
        <end position="289"/>
    </location>
</feature>
<feature type="domain" description="Cellulose-binding Sde182 nucleoside hydrolase-like" evidence="3">
    <location>
        <begin position="35"/>
        <end position="107"/>
    </location>
</feature>
<reference evidence="6" key="1">
    <citation type="submission" date="2017-05" db="EMBL/GenBank/DDBJ databases">
        <authorList>
            <person name="Song R."/>
            <person name="Chenine A.L."/>
            <person name="Ruprecht R.M."/>
        </authorList>
    </citation>
    <scope>NUCLEOTIDE SEQUENCE [LARGE SCALE GENOMIC DNA]</scope>
</reference>
<feature type="region of interest" description="Disordered" evidence="1">
    <location>
        <begin position="112"/>
        <end position="187"/>
    </location>
</feature>
<evidence type="ECO:0000259" key="4">
    <source>
        <dbReference type="Pfam" id="PF21027"/>
    </source>
</evidence>
<name>A0A2H1GUF1_ZYMTR</name>
<dbReference type="Gene3D" id="3.90.245.10">
    <property type="entry name" value="Ribonucleoside hydrolase-like"/>
    <property type="match status" value="2"/>
</dbReference>
<dbReference type="Gene3D" id="2.60.40.10">
    <property type="entry name" value="Immunoglobulins"/>
    <property type="match status" value="1"/>
</dbReference>
<dbReference type="InterPro" id="IPR013783">
    <property type="entry name" value="Ig-like_fold"/>
</dbReference>
<feature type="compositionally biased region" description="Basic residues" evidence="1">
    <location>
        <begin position="142"/>
        <end position="152"/>
    </location>
</feature>
<dbReference type="EMBL" id="LT854260">
    <property type="protein sequence ID" value="SMR57194.1"/>
    <property type="molecule type" value="Genomic_DNA"/>
</dbReference>
<organism evidence="5 6">
    <name type="scientific">Zymoseptoria tritici ST99CH_1E4</name>
    <dbReference type="NCBI Taxonomy" id="1276532"/>
    <lineage>
        <taxon>Eukaryota</taxon>
        <taxon>Fungi</taxon>
        <taxon>Dikarya</taxon>
        <taxon>Ascomycota</taxon>
        <taxon>Pezizomycotina</taxon>
        <taxon>Dothideomycetes</taxon>
        <taxon>Dothideomycetidae</taxon>
        <taxon>Mycosphaerellales</taxon>
        <taxon>Mycosphaerellaceae</taxon>
        <taxon>Zymoseptoria</taxon>
    </lineage>
</organism>
<feature type="chain" id="PRO_5013688703" evidence="2">
    <location>
        <begin position="21"/>
        <end position="478"/>
    </location>
</feature>
<dbReference type="InterPro" id="IPR011483">
    <property type="entry name" value="Sde182_NH-like"/>
</dbReference>
<feature type="signal peptide" evidence="2">
    <location>
        <begin position="1"/>
        <end position="20"/>
    </location>
</feature>
<feature type="domain" description="Cellulose-binding Sde182 C-terminal" evidence="4">
    <location>
        <begin position="376"/>
        <end position="442"/>
    </location>
</feature>
<sequence>MRTSVSASLITLLLLAATSAQNCPPPIQIDKKPQVFIMSDISNEPDDTMSFIPTTSTWLNSTVVPQEILKTTHAFSLVQANLAIHTSGQFPTSSYLSSIVIRSHPFYEHPHNRPLPPLLQQLPPHHHRRRPPLLRTPLHPSLGRHLRPRRSPLPHPQHPHPSSASRTSSPTSASTPSPTKTPPLPGSAQNFPSIPYIVSLHGFNAYGLATWSGVSGEEYYDFDTGGPDSSLGTQSHIAQNFQLGPLGSHYPDIAYIMEGDYPAILHTMMNGLNGGPHDHPESGGWAARYILHDRSRQSNVYSNTYDDVVLDKDNRTHTSNHATTWRWRQAFQDEMSARVQWSILPSYASGSHPPVVVINGSCGSQPIIYTLPGGSTITLDVRKTYDPDETLPGKNELQYNWFQYREVTDVYINNIAFLPQLNFTTSESGRVVQTKLPEREVACSVPTGGRATYGVGEVCQNICYFGGGGEWEAAGEEV</sequence>
<proteinExistence type="predicted"/>
<evidence type="ECO:0000256" key="1">
    <source>
        <dbReference type="SAM" id="MobiDB-lite"/>
    </source>
</evidence>
<keyword evidence="2" id="KW-0732">Signal</keyword>
<dbReference type="Proteomes" id="UP000245764">
    <property type="component" value="Chromosome 8"/>
</dbReference>